<feature type="chain" id="PRO_5023871478" evidence="1">
    <location>
        <begin position="20"/>
        <end position="148"/>
    </location>
</feature>
<comment type="caution">
    <text evidence="2">The sequence shown here is derived from an EMBL/GenBank/DDBJ whole genome shotgun (WGS) entry which is preliminary data.</text>
</comment>
<accession>A0A5J5GAD2</accession>
<sequence length="148" mass="15601">MRPLPALALSVCLASPALADGPDRASVLLGSRHVEPALDFDEVNPGLFLTWERDLDWTVGAFHNSYGRTSVAAMVGRSWEISEDVGIGVFGGAAHYPGDGRTFSVSAGDVVPLGGLQLRLGNAFVQVIPSDGEWADAIVTGGLTWRLP</sequence>
<organism evidence="2 3">
    <name type="scientific">Histidinibacterium aquaticum</name>
    <dbReference type="NCBI Taxonomy" id="2613962"/>
    <lineage>
        <taxon>Bacteria</taxon>
        <taxon>Pseudomonadati</taxon>
        <taxon>Pseudomonadota</taxon>
        <taxon>Alphaproteobacteria</taxon>
        <taxon>Rhodobacterales</taxon>
        <taxon>Paracoccaceae</taxon>
        <taxon>Histidinibacterium</taxon>
    </lineage>
</organism>
<dbReference type="Proteomes" id="UP000326554">
    <property type="component" value="Unassembled WGS sequence"/>
</dbReference>
<dbReference type="AlphaFoldDB" id="A0A5J5GAD2"/>
<keyword evidence="1" id="KW-0732">Signal</keyword>
<dbReference type="EMBL" id="VYQE01000008">
    <property type="protein sequence ID" value="KAA9005086.1"/>
    <property type="molecule type" value="Genomic_DNA"/>
</dbReference>
<evidence type="ECO:0000313" key="2">
    <source>
        <dbReference type="EMBL" id="KAA9005086.1"/>
    </source>
</evidence>
<keyword evidence="3" id="KW-1185">Reference proteome</keyword>
<proteinExistence type="predicted"/>
<reference evidence="2 3" key="1">
    <citation type="submission" date="2019-09" db="EMBL/GenBank/DDBJ databases">
        <authorList>
            <person name="Park J.-S."/>
            <person name="Choi H.-J."/>
        </authorList>
    </citation>
    <scope>NUCLEOTIDE SEQUENCE [LARGE SCALE GENOMIC DNA]</scope>
    <source>
        <strain evidence="2 3">176SS1-4</strain>
    </source>
</reference>
<protein>
    <submittedName>
        <fullName evidence="2">Uncharacterized protein</fullName>
    </submittedName>
</protein>
<feature type="signal peptide" evidence="1">
    <location>
        <begin position="1"/>
        <end position="19"/>
    </location>
</feature>
<evidence type="ECO:0000256" key="1">
    <source>
        <dbReference type="SAM" id="SignalP"/>
    </source>
</evidence>
<name>A0A5J5GAD2_9RHOB</name>
<dbReference type="RefSeq" id="WP_150446867.1">
    <property type="nucleotide sequence ID" value="NZ_VYQE01000008.1"/>
</dbReference>
<gene>
    <name evidence="2" type="ORF">F3S47_18835</name>
</gene>
<evidence type="ECO:0000313" key="3">
    <source>
        <dbReference type="Proteomes" id="UP000326554"/>
    </source>
</evidence>